<accession>A0ABV2AZG7</accession>
<protein>
    <recommendedName>
        <fullName evidence="4">DUF445 domain-containing protein</fullName>
    </recommendedName>
</protein>
<keyword evidence="1" id="KW-0812">Transmembrane</keyword>
<name>A0ABV2AZG7_9GAMM</name>
<keyword evidence="3" id="KW-1185">Reference proteome</keyword>
<keyword evidence="1" id="KW-0472">Membrane</keyword>
<dbReference type="Proteomes" id="UP001460888">
    <property type="component" value="Unassembled WGS sequence"/>
</dbReference>
<dbReference type="RefSeq" id="WP_353109887.1">
    <property type="nucleotide sequence ID" value="NZ_APND01000001.1"/>
</dbReference>
<organism evidence="2 3">
    <name type="scientific">Salinisphaera dokdonensis CL-ES53</name>
    <dbReference type="NCBI Taxonomy" id="1304272"/>
    <lineage>
        <taxon>Bacteria</taxon>
        <taxon>Pseudomonadati</taxon>
        <taxon>Pseudomonadota</taxon>
        <taxon>Gammaproteobacteria</taxon>
        <taxon>Salinisphaerales</taxon>
        <taxon>Salinisphaeraceae</taxon>
        <taxon>Salinisphaera</taxon>
    </lineage>
</organism>
<gene>
    <name evidence="2" type="ORF">SADO_05440</name>
</gene>
<keyword evidence="1" id="KW-1133">Transmembrane helix</keyword>
<comment type="caution">
    <text evidence="2">The sequence shown here is derived from an EMBL/GenBank/DDBJ whole genome shotgun (WGS) entry which is preliminary data.</text>
</comment>
<feature type="transmembrane region" description="Helical" evidence="1">
    <location>
        <begin position="385"/>
        <end position="412"/>
    </location>
</feature>
<evidence type="ECO:0000313" key="3">
    <source>
        <dbReference type="Proteomes" id="UP001460888"/>
    </source>
</evidence>
<proteinExistence type="predicted"/>
<dbReference type="EMBL" id="APND01000001">
    <property type="protein sequence ID" value="MES1928677.1"/>
    <property type="molecule type" value="Genomic_DNA"/>
</dbReference>
<feature type="transmembrane region" description="Helical" evidence="1">
    <location>
        <begin position="217"/>
        <end position="237"/>
    </location>
</feature>
<sequence length="422" mass="48171">MDGSFLYLSIETWKYISMPVISAVVGYVTNVVAIKMMFHPIEFVGVWKPWLGWQGIVPRKASKMTGISVDTITESLITEAEIFNRLDPDRVADELEQPMIELTDEITDTVMERHHPGLWEALPSVVRSQVKRRVRAQAPTIIRELMNEVRSNVRYMFDLKGMITRVLVREKNLLNRIFLETGRSEFIFIGRSGAYFGFAFGMIQMLIWMFFQAWWLLPLFGLLVGWATNWLALKMIFNPKKPIRIGRFSIQGLFFKRQQEVAADYGSLVATQILTPQNILEEILTGPYAEKLFALVQAEVQRAIDSSASVARPFVTWTLGNADYERMKAEAVREVVARMPETLSHMTGYAHDAMAIQETLITRLQNLTPLQFEGMLRPAFEEDEWILIAVGAALGFAVGWFQLIVLFSSVFVDRFGGIPWLG</sequence>
<evidence type="ECO:0008006" key="4">
    <source>
        <dbReference type="Google" id="ProtNLM"/>
    </source>
</evidence>
<dbReference type="PANTHER" id="PTHR35791:SF1">
    <property type="entry name" value="UPF0754 MEMBRANE PROTEIN YHEB"/>
    <property type="match status" value="1"/>
</dbReference>
<feature type="transmembrane region" description="Helical" evidence="1">
    <location>
        <begin position="193"/>
        <end position="211"/>
    </location>
</feature>
<dbReference type="PANTHER" id="PTHR35791">
    <property type="entry name" value="UPF0754 MEMBRANE PROTEIN YHEB"/>
    <property type="match status" value="1"/>
</dbReference>
<evidence type="ECO:0000256" key="1">
    <source>
        <dbReference type="SAM" id="Phobius"/>
    </source>
</evidence>
<feature type="transmembrane region" description="Helical" evidence="1">
    <location>
        <begin position="12"/>
        <end position="33"/>
    </location>
</feature>
<evidence type="ECO:0000313" key="2">
    <source>
        <dbReference type="EMBL" id="MES1928677.1"/>
    </source>
</evidence>
<reference evidence="2 3" key="1">
    <citation type="submission" date="2013-03" db="EMBL/GenBank/DDBJ databases">
        <title>Salinisphaera dokdonensis CL-ES53 Genome Sequencing.</title>
        <authorList>
            <person name="Li C."/>
            <person name="Lai Q."/>
            <person name="Shao Z."/>
        </authorList>
    </citation>
    <scope>NUCLEOTIDE SEQUENCE [LARGE SCALE GENOMIC DNA]</scope>
    <source>
        <strain evidence="2 3">CL-ES53</strain>
    </source>
</reference>